<organism evidence="1 2">
    <name type="scientific">Necator americanus</name>
    <name type="common">Human hookworm</name>
    <dbReference type="NCBI Taxonomy" id="51031"/>
    <lineage>
        <taxon>Eukaryota</taxon>
        <taxon>Metazoa</taxon>
        <taxon>Ecdysozoa</taxon>
        <taxon>Nematoda</taxon>
        <taxon>Chromadorea</taxon>
        <taxon>Rhabditida</taxon>
        <taxon>Rhabditina</taxon>
        <taxon>Rhabditomorpha</taxon>
        <taxon>Strongyloidea</taxon>
        <taxon>Ancylostomatidae</taxon>
        <taxon>Bunostominae</taxon>
        <taxon>Necator</taxon>
    </lineage>
</organism>
<name>A0ABR1CT15_NECAM</name>
<dbReference type="Proteomes" id="UP001303046">
    <property type="component" value="Unassembled WGS sequence"/>
</dbReference>
<evidence type="ECO:0000313" key="2">
    <source>
        <dbReference type="Proteomes" id="UP001303046"/>
    </source>
</evidence>
<comment type="caution">
    <text evidence="1">The sequence shown here is derived from an EMBL/GenBank/DDBJ whole genome shotgun (WGS) entry which is preliminary data.</text>
</comment>
<sequence length="108" mass="12564">MLRGDGVKVKLTTMEIFEQPYGWWTFKPVTNQLLNRHVVVTPKRLIKFINKKFIKFVTQLMKEEILLPSSKDPVAFPLGLLGVKVIPMMHSEKDKRNREKVSERALAD</sequence>
<keyword evidence="2" id="KW-1185">Reference proteome</keyword>
<reference evidence="1 2" key="1">
    <citation type="submission" date="2023-08" db="EMBL/GenBank/DDBJ databases">
        <title>A Necator americanus chromosomal reference genome.</title>
        <authorList>
            <person name="Ilik V."/>
            <person name="Petrzelkova K.J."/>
            <person name="Pardy F."/>
            <person name="Fuh T."/>
            <person name="Niatou-Singa F.S."/>
            <person name="Gouil Q."/>
            <person name="Baker L."/>
            <person name="Ritchie M.E."/>
            <person name="Jex A.R."/>
            <person name="Gazzola D."/>
            <person name="Li H."/>
            <person name="Toshio Fujiwara R."/>
            <person name="Zhan B."/>
            <person name="Aroian R.V."/>
            <person name="Pafco B."/>
            <person name="Schwarz E.M."/>
        </authorList>
    </citation>
    <scope>NUCLEOTIDE SEQUENCE [LARGE SCALE GENOMIC DNA]</scope>
    <source>
        <strain evidence="1 2">Aroian</strain>
        <tissue evidence="1">Whole animal</tissue>
    </source>
</reference>
<protein>
    <submittedName>
        <fullName evidence="1">Uncharacterized protein</fullName>
    </submittedName>
</protein>
<accession>A0ABR1CT15</accession>
<gene>
    <name evidence="1" type="primary">Necator_chrIII.g9959</name>
    <name evidence="1" type="ORF">RB195_009194</name>
</gene>
<proteinExistence type="predicted"/>
<dbReference type="EMBL" id="JAVFWL010000003">
    <property type="protein sequence ID" value="KAK6741190.1"/>
    <property type="molecule type" value="Genomic_DNA"/>
</dbReference>
<evidence type="ECO:0000313" key="1">
    <source>
        <dbReference type="EMBL" id="KAK6741190.1"/>
    </source>
</evidence>